<name>A0A067MVF7_BOTB1</name>
<feature type="non-terminal residue" evidence="5">
    <location>
        <position position="1"/>
    </location>
</feature>
<dbReference type="Gene3D" id="3.10.620.30">
    <property type="match status" value="1"/>
</dbReference>
<dbReference type="GO" id="GO:0005829">
    <property type="term" value="C:cytosol"/>
    <property type="evidence" value="ECO:0007669"/>
    <property type="project" value="TreeGrafter"/>
</dbReference>
<protein>
    <recommendedName>
        <fullName evidence="4">Transglutaminase-like domain-containing protein</fullName>
    </recommendedName>
</protein>
<evidence type="ECO:0000256" key="3">
    <source>
        <dbReference type="ARBA" id="ARBA00022833"/>
    </source>
</evidence>
<dbReference type="PANTHER" id="PTHR12143:SF19">
    <property type="entry name" value="PEPTIDE-N(4)-(N-ACETYL-BETA-GLUCOSAMINYL)ASPARAGINE AMIDASE"/>
    <property type="match status" value="1"/>
</dbReference>
<dbReference type="GO" id="GO:0046872">
    <property type="term" value="F:metal ion binding"/>
    <property type="evidence" value="ECO:0007669"/>
    <property type="project" value="UniProtKB-KW"/>
</dbReference>
<dbReference type="SUPFAM" id="SSF54001">
    <property type="entry name" value="Cysteine proteinases"/>
    <property type="match status" value="1"/>
</dbReference>
<evidence type="ECO:0000313" key="6">
    <source>
        <dbReference type="Proteomes" id="UP000027195"/>
    </source>
</evidence>
<dbReference type="PANTHER" id="PTHR12143">
    <property type="entry name" value="PEPTIDE N-GLYCANASE PNGASE -RELATED"/>
    <property type="match status" value="1"/>
</dbReference>
<dbReference type="HOGENOM" id="CLU_775132_0_0_1"/>
<dbReference type="InterPro" id="IPR038765">
    <property type="entry name" value="Papain-like_cys_pep_sf"/>
</dbReference>
<dbReference type="Gene3D" id="1.10.1740.90">
    <property type="match status" value="1"/>
</dbReference>
<sequence length="358" mass="40798">QVLHSRADEIQSGPEALPCFEDALAQATVQWFKREFYHWVDPIKCPTCQGATTMQEMVPPDAEDINGKAGRVELHVCNDRACGGRFRFPRYNDLATLLRSRTGRCGEWANTFTLVLRAIGLRARYVWNAEDHVWNEYFSPTQQRWIHMDSCEAARDEPLLYDKGWGKKMSYILAFSTDGAEDVTRGYVRDWDETLRRRNRGSEEDLAKVSKQPTHVHPHLYPISIVLFRHALRLCAVCTSCVPFTHPKSEIAMHNRDSRSGSVRFFCELNRLLASPAPPHPRFSTLHQLVTSLPPPLPSPQPPHRTLVAFSEQPSSPFPYPTLTCRSLPFPLLLNPVHSPHSTHQTLPDSQTLSPDDR</sequence>
<organism evidence="5 6">
    <name type="scientific">Botryobasidium botryosum (strain FD-172 SS1)</name>
    <dbReference type="NCBI Taxonomy" id="930990"/>
    <lineage>
        <taxon>Eukaryota</taxon>
        <taxon>Fungi</taxon>
        <taxon>Dikarya</taxon>
        <taxon>Basidiomycota</taxon>
        <taxon>Agaricomycotina</taxon>
        <taxon>Agaricomycetes</taxon>
        <taxon>Cantharellales</taxon>
        <taxon>Botryobasidiaceae</taxon>
        <taxon>Botryobasidium</taxon>
    </lineage>
</organism>
<comment type="similarity">
    <text evidence="1">Belongs to the transglutaminase-like superfamily. PNGase family.</text>
</comment>
<accession>A0A067MVF7</accession>
<proteinExistence type="inferred from homology"/>
<dbReference type="Pfam" id="PF01841">
    <property type="entry name" value="Transglut_core"/>
    <property type="match status" value="1"/>
</dbReference>
<dbReference type="EMBL" id="KL198030">
    <property type="protein sequence ID" value="KDQ15812.1"/>
    <property type="molecule type" value="Genomic_DNA"/>
</dbReference>
<feature type="domain" description="Transglutaminase-like" evidence="4">
    <location>
        <begin position="97"/>
        <end position="152"/>
    </location>
</feature>
<keyword evidence="2" id="KW-0479">Metal-binding</keyword>
<dbReference type="Proteomes" id="UP000027195">
    <property type="component" value="Unassembled WGS sequence"/>
</dbReference>
<keyword evidence="6" id="KW-1185">Reference proteome</keyword>
<dbReference type="InterPro" id="IPR050883">
    <property type="entry name" value="PNGase"/>
</dbReference>
<dbReference type="GO" id="GO:0000224">
    <property type="term" value="F:peptide-N4-(N-acetyl-beta-glucosaminyl)asparagine amidase activity"/>
    <property type="evidence" value="ECO:0007669"/>
    <property type="project" value="TreeGrafter"/>
</dbReference>
<dbReference type="InterPro" id="IPR002931">
    <property type="entry name" value="Transglutaminase-like"/>
</dbReference>
<dbReference type="InParanoid" id="A0A067MVF7"/>
<dbReference type="AlphaFoldDB" id="A0A067MVF7"/>
<dbReference type="GO" id="GO:0005634">
    <property type="term" value="C:nucleus"/>
    <property type="evidence" value="ECO:0007669"/>
    <property type="project" value="TreeGrafter"/>
</dbReference>
<dbReference type="GO" id="GO:0006516">
    <property type="term" value="P:glycoprotein catabolic process"/>
    <property type="evidence" value="ECO:0007669"/>
    <property type="project" value="TreeGrafter"/>
</dbReference>
<dbReference type="OrthoDB" id="409136at2759"/>
<evidence type="ECO:0000259" key="4">
    <source>
        <dbReference type="SMART" id="SM00460"/>
    </source>
</evidence>
<reference evidence="6" key="1">
    <citation type="journal article" date="2014" name="Proc. Natl. Acad. Sci. U.S.A.">
        <title>Extensive sampling of basidiomycete genomes demonstrates inadequacy of the white-rot/brown-rot paradigm for wood decay fungi.</title>
        <authorList>
            <person name="Riley R."/>
            <person name="Salamov A.A."/>
            <person name="Brown D.W."/>
            <person name="Nagy L.G."/>
            <person name="Floudas D."/>
            <person name="Held B.W."/>
            <person name="Levasseur A."/>
            <person name="Lombard V."/>
            <person name="Morin E."/>
            <person name="Otillar R."/>
            <person name="Lindquist E.A."/>
            <person name="Sun H."/>
            <person name="LaButti K.M."/>
            <person name="Schmutz J."/>
            <person name="Jabbour D."/>
            <person name="Luo H."/>
            <person name="Baker S.E."/>
            <person name="Pisabarro A.G."/>
            <person name="Walton J.D."/>
            <person name="Blanchette R.A."/>
            <person name="Henrissat B."/>
            <person name="Martin F."/>
            <person name="Cullen D."/>
            <person name="Hibbett D.S."/>
            <person name="Grigoriev I.V."/>
        </authorList>
    </citation>
    <scope>NUCLEOTIDE SEQUENCE [LARGE SCALE GENOMIC DNA]</scope>
    <source>
        <strain evidence="6">FD-172 SS1</strain>
    </source>
</reference>
<keyword evidence="3" id="KW-0862">Zinc</keyword>
<dbReference type="FunCoup" id="A0A067MVF7">
    <property type="interactions" value="106"/>
</dbReference>
<evidence type="ECO:0000313" key="5">
    <source>
        <dbReference type="EMBL" id="KDQ15812.1"/>
    </source>
</evidence>
<gene>
    <name evidence="5" type="ORF">BOTBODRAFT_107998</name>
</gene>
<evidence type="ECO:0000256" key="2">
    <source>
        <dbReference type="ARBA" id="ARBA00022723"/>
    </source>
</evidence>
<evidence type="ECO:0000256" key="1">
    <source>
        <dbReference type="ARBA" id="ARBA00009390"/>
    </source>
</evidence>
<dbReference type="STRING" id="930990.A0A067MVF7"/>
<dbReference type="SMART" id="SM00460">
    <property type="entry name" value="TGc"/>
    <property type="match status" value="1"/>
</dbReference>